<evidence type="ECO:0000313" key="4">
    <source>
        <dbReference type="Proteomes" id="UP000196158"/>
    </source>
</evidence>
<feature type="compositionally biased region" description="Low complexity" evidence="1">
    <location>
        <begin position="35"/>
        <end position="47"/>
    </location>
</feature>
<gene>
    <name evidence="3" type="ORF">KASA_0L00638G</name>
</gene>
<name>A0A1X7R5V1_9SACH</name>
<dbReference type="SUPFAM" id="SSF53774">
    <property type="entry name" value="Glutaminase/Asparaginase"/>
    <property type="match status" value="1"/>
</dbReference>
<dbReference type="EMBL" id="FXLY01000007">
    <property type="protein sequence ID" value="SMN21048.1"/>
    <property type="molecule type" value="Genomic_DNA"/>
</dbReference>
<feature type="signal peptide" evidence="2">
    <location>
        <begin position="1"/>
        <end position="20"/>
    </location>
</feature>
<organism evidence="3 4">
    <name type="scientific">Maudiozyma saulgeensis</name>
    <dbReference type="NCBI Taxonomy" id="1789683"/>
    <lineage>
        <taxon>Eukaryota</taxon>
        <taxon>Fungi</taxon>
        <taxon>Dikarya</taxon>
        <taxon>Ascomycota</taxon>
        <taxon>Saccharomycotina</taxon>
        <taxon>Saccharomycetes</taxon>
        <taxon>Saccharomycetales</taxon>
        <taxon>Saccharomycetaceae</taxon>
        <taxon>Maudiozyma</taxon>
    </lineage>
</organism>
<evidence type="ECO:0000256" key="1">
    <source>
        <dbReference type="SAM" id="MobiDB-lite"/>
    </source>
</evidence>
<proteinExistence type="predicted"/>
<dbReference type="Proteomes" id="UP000196158">
    <property type="component" value="Unassembled WGS sequence"/>
</dbReference>
<evidence type="ECO:0000313" key="3">
    <source>
        <dbReference type="EMBL" id="SMN21048.1"/>
    </source>
</evidence>
<protein>
    <submittedName>
        <fullName evidence="3">Similar to Saccharomyces cerevisiae YHR139C SPS100 Protein required for spore wall maturation</fullName>
    </submittedName>
</protein>
<evidence type="ECO:0000256" key="2">
    <source>
        <dbReference type="SAM" id="SignalP"/>
    </source>
</evidence>
<keyword evidence="4" id="KW-1185">Reference proteome</keyword>
<sequence length="336" mass="35099">MSIIYRLITVLLFWSAATNASPFYPYAKRQIDNATSPTNGTSSPTNGTSGGSNNGSSSSTSSSVEIFVTSGNLPSNGSAKALFNTTGTLNITQLYKVSEAVNQSLQSSSGGGIVILADKSSFESLSFFLSIVLNTEKAVVITNDIEIGTTVAMDSNSTGRGVLYVGKSKVIFAGDLPPFGVPVGVVGDNLEAYWFYDEPQKSGMFSMNSTLRTTYSNFTNPTLNSEVAVPIVYEQGIASILSSSLGNSSSIGGLVIVSDKVVSNVTTQSTSSSSSTPTFPVIWVNPPGKISWLSEANIPGYAIAGGYLTPVQAQILLGVAVNNNVTSPESIRALFP</sequence>
<reference evidence="3 4" key="1">
    <citation type="submission" date="2017-04" db="EMBL/GenBank/DDBJ databases">
        <authorList>
            <person name="Afonso C.L."/>
            <person name="Miller P.J."/>
            <person name="Scott M.A."/>
            <person name="Spackman E."/>
            <person name="Goraichik I."/>
            <person name="Dimitrov K.M."/>
            <person name="Suarez D.L."/>
            <person name="Swayne D.E."/>
        </authorList>
    </citation>
    <scope>NUCLEOTIDE SEQUENCE [LARGE SCALE GENOMIC DNA]</scope>
</reference>
<feature type="region of interest" description="Disordered" evidence="1">
    <location>
        <begin position="35"/>
        <end position="58"/>
    </location>
</feature>
<feature type="chain" id="PRO_5012937044" evidence="2">
    <location>
        <begin position="21"/>
        <end position="336"/>
    </location>
</feature>
<dbReference type="InterPro" id="IPR036152">
    <property type="entry name" value="Asp/glu_Ase-like_sf"/>
</dbReference>
<accession>A0A1X7R5V1</accession>
<dbReference type="STRING" id="1789683.A0A1X7R5V1"/>
<keyword evidence="2" id="KW-0732">Signal</keyword>
<dbReference type="InterPro" id="IPR006034">
    <property type="entry name" value="Asparaginase/glutaminase-like"/>
</dbReference>
<dbReference type="OrthoDB" id="4070114at2759"/>
<dbReference type="GO" id="GO:0004067">
    <property type="term" value="F:asparaginase activity"/>
    <property type="evidence" value="ECO:0007669"/>
    <property type="project" value="UniProtKB-UniRule"/>
</dbReference>
<dbReference type="PROSITE" id="PS51732">
    <property type="entry name" value="ASN_GLN_ASE_3"/>
    <property type="match status" value="1"/>
</dbReference>
<dbReference type="AlphaFoldDB" id="A0A1X7R5V1"/>